<keyword evidence="3" id="KW-1185">Reference proteome</keyword>
<evidence type="ECO:0000256" key="1">
    <source>
        <dbReference type="SAM" id="MobiDB-lite"/>
    </source>
</evidence>
<name>A0AAV4Y416_CAEEX</name>
<feature type="compositionally biased region" description="Basic residues" evidence="1">
    <location>
        <begin position="26"/>
        <end position="35"/>
    </location>
</feature>
<gene>
    <name evidence="2" type="ORF">CEXT_475571</name>
</gene>
<comment type="caution">
    <text evidence="2">The sequence shown here is derived from an EMBL/GenBank/DDBJ whole genome shotgun (WGS) entry which is preliminary data.</text>
</comment>
<protein>
    <submittedName>
        <fullName evidence="2">Uncharacterized protein</fullName>
    </submittedName>
</protein>
<proteinExistence type="predicted"/>
<accession>A0AAV4Y416</accession>
<feature type="compositionally biased region" description="Polar residues" evidence="1">
    <location>
        <begin position="1"/>
        <end position="25"/>
    </location>
</feature>
<organism evidence="2 3">
    <name type="scientific">Caerostris extrusa</name>
    <name type="common">Bark spider</name>
    <name type="synonym">Caerostris bankana</name>
    <dbReference type="NCBI Taxonomy" id="172846"/>
    <lineage>
        <taxon>Eukaryota</taxon>
        <taxon>Metazoa</taxon>
        <taxon>Ecdysozoa</taxon>
        <taxon>Arthropoda</taxon>
        <taxon>Chelicerata</taxon>
        <taxon>Arachnida</taxon>
        <taxon>Araneae</taxon>
        <taxon>Araneomorphae</taxon>
        <taxon>Entelegynae</taxon>
        <taxon>Araneoidea</taxon>
        <taxon>Araneidae</taxon>
        <taxon>Caerostris</taxon>
    </lineage>
</organism>
<dbReference type="AlphaFoldDB" id="A0AAV4Y416"/>
<evidence type="ECO:0000313" key="2">
    <source>
        <dbReference type="EMBL" id="GIZ01639.1"/>
    </source>
</evidence>
<evidence type="ECO:0000313" key="3">
    <source>
        <dbReference type="Proteomes" id="UP001054945"/>
    </source>
</evidence>
<reference evidence="2 3" key="1">
    <citation type="submission" date="2021-06" db="EMBL/GenBank/DDBJ databases">
        <title>Caerostris extrusa draft genome.</title>
        <authorList>
            <person name="Kono N."/>
            <person name="Arakawa K."/>
        </authorList>
    </citation>
    <scope>NUCLEOTIDE SEQUENCE [LARGE SCALE GENOMIC DNA]</scope>
</reference>
<dbReference type="Proteomes" id="UP001054945">
    <property type="component" value="Unassembled WGS sequence"/>
</dbReference>
<feature type="region of interest" description="Disordered" evidence="1">
    <location>
        <begin position="1"/>
        <end position="54"/>
    </location>
</feature>
<sequence>MINDLNSTVVNDYPSNRRQSKNSTGHYHKKKRNQHRSYSGGDIKSGLEGEKQRKERRKGIFWYQEYIIVERKDFFLPLFADTSFVFSTVGREGRLI</sequence>
<dbReference type="EMBL" id="BPLR01018696">
    <property type="protein sequence ID" value="GIZ01639.1"/>
    <property type="molecule type" value="Genomic_DNA"/>
</dbReference>